<comment type="similarity">
    <text evidence="1">Belongs to the glycosyltransferase 2 family.</text>
</comment>
<gene>
    <name evidence="5" type="ORF">D7W81_30650</name>
</gene>
<proteinExistence type="inferred from homology"/>
<keyword evidence="3 5" id="KW-0808">Transferase</keyword>
<evidence type="ECO:0000256" key="4">
    <source>
        <dbReference type="SAM" id="Phobius"/>
    </source>
</evidence>
<feature type="transmembrane region" description="Helical" evidence="4">
    <location>
        <begin position="301"/>
        <end position="321"/>
    </location>
</feature>
<organism evidence="5 6">
    <name type="scientific">Corallococcus aberystwythensis</name>
    <dbReference type="NCBI Taxonomy" id="2316722"/>
    <lineage>
        <taxon>Bacteria</taxon>
        <taxon>Pseudomonadati</taxon>
        <taxon>Myxococcota</taxon>
        <taxon>Myxococcia</taxon>
        <taxon>Myxococcales</taxon>
        <taxon>Cystobacterineae</taxon>
        <taxon>Myxococcaceae</taxon>
        <taxon>Corallococcus</taxon>
    </lineage>
</organism>
<dbReference type="AlphaFoldDB" id="A0A3A8PYS7"/>
<evidence type="ECO:0000256" key="3">
    <source>
        <dbReference type="ARBA" id="ARBA00022679"/>
    </source>
</evidence>
<dbReference type="OrthoDB" id="9802632at2"/>
<dbReference type="RefSeq" id="WP_120558952.1">
    <property type="nucleotide sequence ID" value="NZ_RAWK01000231.1"/>
</dbReference>
<dbReference type="PANTHER" id="PTHR43630:SF1">
    <property type="entry name" value="POLY-BETA-1,6-N-ACETYL-D-GLUCOSAMINE SYNTHASE"/>
    <property type="match status" value="1"/>
</dbReference>
<reference evidence="6" key="1">
    <citation type="submission" date="2018-09" db="EMBL/GenBank/DDBJ databases">
        <authorList>
            <person name="Livingstone P.G."/>
            <person name="Whitworth D.E."/>
        </authorList>
    </citation>
    <scope>NUCLEOTIDE SEQUENCE [LARGE SCALE GENOMIC DNA]</scope>
    <source>
        <strain evidence="6">AB050A</strain>
    </source>
</reference>
<dbReference type="GO" id="GO:0016757">
    <property type="term" value="F:glycosyltransferase activity"/>
    <property type="evidence" value="ECO:0007669"/>
    <property type="project" value="UniProtKB-KW"/>
</dbReference>
<protein>
    <submittedName>
        <fullName evidence="5">Glycosyltransferase family 2 protein</fullName>
    </submittedName>
</protein>
<dbReference type="PANTHER" id="PTHR43630">
    <property type="entry name" value="POLY-BETA-1,6-N-ACETYL-D-GLUCOSAMINE SYNTHASE"/>
    <property type="match status" value="1"/>
</dbReference>
<comment type="caution">
    <text evidence="5">The sequence shown here is derived from an EMBL/GenBank/DDBJ whole genome shotgun (WGS) entry which is preliminary data.</text>
</comment>
<dbReference type="Gene3D" id="3.90.550.10">
    <property type="entry name" value="Spore Coat Polysaccharide Biosynthesis Protein SpsA, Chain A"/>
    <property type="match status" value="1"/>
</dbReference>
<name>A0A3A8PYS7_9BACT</name>
<evidence type="ECO:0000256" key="2">
    <source>
        <dbReference type="ARBA" id="ARBA00022676"/>
    </source>
</evidence>
<keyword evidence="2" id="KW-0328">Glycosyltransferase</keyword>
<feature type="transmembrane region" description="Helical" evidence="4">
    <location>
        <begin position="359"/>
        <end position="378"/>
    </location>
</feature>
<keyword evidence="6" id="KW-1185">Reference proteome</keyword>
<sequence length="401" mass="43736">MAEVFFWCAALALVHTYFLYPLSLFALEGAAQVFQNLRKVRSGDAAGTGVKAGPLPSVSLVVAAYNEASCIESKLENSLALDYPADRFEVVIGSDGSTDGTDGLVQKCTDPRVRLSPAARAGKTTVLNRCIPSAHGDIVLLSDANTMIDPDAVRKIVRHFEDPEVGAVCGKLRLYNPTKQDYEESAYWSYESLIKMYEGKRGAVVGANGGLYAIRRSLFTQLPPSTIVDDFVIPLRILESGYKVVYEAAAVAHEETTEDYGKEFGRRARIAAGNFQSLRLVPGLLLPTAGFPAFAFWSHKLLRWCAPALMAAALLANLFLLDSLFYRVTLGAQLGFYALAYLGRSGVFKSGAAKKATSIAYYFVTMNMAIAVGFWRFLRNSQRAAWDRTARVPTSTSSTPT</sequence>
<keyword evidence="4" id="KW-0472">Membrane</keyword>
<evidence type="ECO:0000256" key="1">
    <source>
        <dbReference type="ARBA" id="ARBA00006739"/>
    </source>
</evidence>
<accession>A0A3A8PYS7</accession>
<keyword evidence="4" id="KW-1133">Transmembrane helix</keyword>
<evidence type="ECO:0000313" key="5">
    <source>
        <dbReference type="EMBL" id="RKH57642.1"/>
    </source>
</evidence>
<dbReference type="InterPro" id="IPR029044">
    <property type="entry name" value="Nucleotide-diphossugar_trans"/>
</dbReference>
<keyword evidence="4" id="KW-0812">Transmembrane</keyword>
<dbReference type="EMBL" id="RAWK01000231">
    <property type="protein sequence ID" value="RKH57642.1"/>
    <property type="molecule type" value="Genomic_DNA"/>
</dbReference>
<dbReference type="CDD" id="cd06439">
    <property type="entry name" value="CESA_like_1"/>
    <property type="match status" value="1"/>
</dbReference>
<dbReference type="SUPFAM" id="SSF53448">
    <property type="entry name" value="Nucleotide-diphospho-sugar transferases"/>
    <property type="match status" value="1"/>
</dbReference>
<dbReference type="Proteomes" id="UP000267003">
    <property type="component" value="Unassembled WGS sequence"/>
</dbReference>
<evidence type="ECO:0000313" key="6">
    <source>
        <dbReference type="Proteomes" id="UP000267003"/>
    </source>
</evidence>
<dbReference type="Pfam" id="PF13641">
    <property type="entry name" value="Glyco_tranf_2_3"/>
    <property type="match status" value="1"/>
</dbReference>